<evidence type="ECO:0000313" key="2">
    <source>
        <dbReference type="Proteomes" id="UP000717696"/>
    </source>
</evidence>
<dbReference type="Proteomes" id="UP000717696">
    <property type="component" value="Unassembled WGS sequence"/>
</dbReference>
<organism evidence="1 2">
    <name type="scientific">Dactylonectria estremocensis</name>
    <dbReference type="NCBI Taxonomy" id="1079267"/>
    <lineage>
        <taxon>Eukaryota</taxon>
        <taxon>Fungi</taxon>
        <taxon>Dikarya</taxon>
        <taxon>Ascomycota</taxon>
        <taxon>Pezizomycotina</taxon>
        <taxon>Sordariomycetes</taxon>
        <taxon>Hypocreomycetidae</taxon>
        <taxon>Hypocreales</taxon>
        <taxon>Nectriaceae</taxon>
        <taxon>Dactylonectria</taxon>
    </lineage>
</organism>
<proteinExistence type="predicted"/>
<sequence>MSSPPHHPSSTYVPYGTQYGSLRRRVVGYRVVTVPFPFPMYHLPHSHSQAHVRIHPAMPFANLPRTLCCPIMPFAGLYGPVRVPCEKSLSAAPSPSALRPEHLHQPIPHGPVPPGLRVTVPYPQRRNAVAWSHGPSMVIRRSHLLVLPAPAQSTLFPEREWNDFHPNNLVKHQVCFSCDVGYRRGASHRTWLPGQVQCPLNRTTVGGQRAVSSASLLFTEHPLEILSFFCGLPYPKGSTPSGGRWPRYEMHHGEKLHRTDPYPYVPSGSRLEQPEKSYYSDSYSNNTLTQWRLLTLVR</sequence>
<evidence type="ECO:0000313" key="1">
    <source>
        <dbReference type="EMBL" id="KAH7159680.1"/>
    </source>
</evidence>
<reference evidence="1" key="1">
    <citation type="journal article" date="2021" name="Nat. Commun.">
        <title>Genetic determinants of endophytism in the Arabidopsis root mycobiome.</title>
        <authorList>
            <person name="Mesny F."/>
            <person name="Miyauchi S."/>
            <person name="Thiergart T."/>
            <person name="Pickel B."/>
            <person name="Atanasova L."/>
            <person name="Karlsson M."/>
            <person name="Huettel B."/>
            <person name="Barry K.W."/>
            <person name="Haridas S."/>
            <person name="Chen C."/>
            <person name="Bauer D."/>
            <person name="Andreopoulos W."/>
            <person name="Pangilinan J."/>
            <person name="LaButti K."/>
            <person name="Riley R."/>
            <person name="Lipzen A."/>
            <person name="Clum A."/>
            <person name="Drula E."/>
            <person name="Henrissat B."/>
            <person name="Kohler A."/>
            <person name="Grigoriev I.V."/>
            <person name="Martin F.M."/>
            <person name="Hacquard S."/>
        </authorList>
    </citation>
    <scope>NUCLEOTIDE SEQUENCE</scope>
    <source>
        <strain evidence="1">MPI-CAGE-AT-0021</strain>
    </source>
</reference>
<name>A0A9P9FEK9_9HYPO</name>
<dbReference type="EMBL" id="JAGMUU010000002">
    <property type="protein sequence ID" value="KAH7159680.1"/>
    <property type="molecule type" value="Genomic_DNA"/>
</dbReference>
<accession>A0A9P9FEK9</accession>
<comment type="caution">
    <text evidence="1">The sequence shown here is derived from an EMBL/GenBank/DDBJ whole genome shotgun (WGS) entry which is preliminary data.</text>
</comment>
<gene>
    <name evidence="1" type="ORF">B0J13DRAFT_110606</name>
</gene>
<keyword evidence="2" id="KW-1185">Reference proteome</keyword>
<protein>
    <submittedName>
        <fullName evidence="1">Uncharacterized protein</fullName>
    </submittedName>
</protein>
<dbReference type="AlphaFoldDB" id="A0A9P9FEK9"/>